<proteinExistence type="predicted"/>
<evidence type="ECO:0000313" key="2">
    <source>
        <dbReference type="Proteomes" id="UP000182278"/>
    </source>
</evidence>
<dbReference type="AlphaFoldDB" id="A0A1J4SCF1"/>
<reference evidence="1 2" key="1">
    <citation type="journal article" date="2016" name="Environ. Microbiol.">
        <title>Genomic resolution of a cold subsurface aquifer community provides metabolic insights for novel microbes adapted to high CO concentrations.</title>
        <authorList>
            <person name="Probst A.J."/>
            <person name="Castelle C.J."/>
            <person name="Singh A."/>
            <person name="Brown C.T."/>
            <person name="Anantharaman K."/>
            <person name="Sharon I."/>
            <person name="Hug L.A."/>
            <person name="Burstein D."/>
            <person name="Emerson J.B."/>
            <person name="Thomas B.C."/>
            <person name="Banfield J.F."/>
        </authorList>
    </citation>
    <scope>NUCLEOTIDE SEQUENCE [LARGE SCALE GENOMIC DNA]</scope>
    <source>
        <strain evidence="1">CG1_02_38_46</strain>
    </source>
</reference>
<sequence length="458" mass="53112">MTVNEQEKPKTILECSLSYSLGDESGQKTAGGEARAKLDRDYFSILPQLADPLLFSFRDILEITEEDYKINLILTSKEKLTLYNLGYHFEDFSRVLFKLRNEMLIKDMLMDEKLKKSIPDAEFLHSNENAVEKQKGKCEVRLYETALIIVPEKGEITRIPYSDILEINGEDYTISLLTESREKIIFSKMGREFDPFKKVLSDAINQLSLKIQISIKELLPQADPSVLRKAGRLMREGRAAKKCEIESISSELWKALEKKLEIAGMKEEYEFLKSLSRQEKICIGFKRGLLGDLTGEYIWFLVPVYSTNSQEPGNAVAMEAASEEDSGKATYFFRMVSRKDYRNSRNIEDLDLESDNFIKKINRCMITINFRREPVYLTDEKLEEPQYSKYKFSIRRLPELQFLRDFFIGRVIHASPQQWKKDAEDLLRFNINTEDEKARWEKVRSPDVHRGSDSIGGG</sequence>
<dbReference type="Proteomes" id="UP000182278">
    <property type="component" value="Unassembled WGS sequence"/>
</dbReference>
<accession>A0A1J4SCF1</accession>
<comment type="caution">
    <text evidence="1">The sequence shown here is derived from an EMBL/GenBank/DDBJ whole genome shotgun (WGS) entry which is preliminary data.</text>
</comment>
<name>A0A1J4SCF1_9BACT</name>
<organism evidence="1 2">
    <name type="scientific">Candidatus Desantisbacteria bacterium CG1_02_38_46</name>
    <dbReference type="NCBI Taxonomy" id="1817893"/>
    <lineage>
        <taxon>Bacteria</taxon>
        <taxon>Candidatus Desantisiibacteriota</taxon>
    </lineage>
</organism>
<protein>
    <submittedName>
        <fullName evidence="1">Uncharacterized protein</fullName>
    </submittedName>
</protein>
<gene>
    <name evidence="1" type="ORF">AUJ66_07875</name>
</gene>
<evidence type="ECO:0000313" key="1">
    <source>
        <dbReference type="EMBL" id="OIN95925.1"/>
    </source>
</evidence>
<dbReference type="STRING" id="1817893.AUJ66_07875"/>
<dbReference type="EMBL" id="MNUO01000121">
    <property type="protein sequence ID" value="OIN95925.1"/>
    <property type="molecule type" value="Genomic_DNA"/>
</dbReference>